<keyword evidence="3" id="KW-0964">Secreted</keyword>
<organism evidence="8 9">
    <name type="scientific">Morus notabilis</name>
    <dbReference type="NCBI Taxonomy" id="981085"/>
    <lineage>
        <taxon>Eukaryota</taxon>
        <taxon>Viridiplantae</taxon>
        <taxon>Streptophyta</taxon>
        <taxon>Embryophyta</taxon>
        <taxon>Tracheophyta</taxon>
        <taxon>Spermatophyta</taxon>
        <taxon>Magnoliopsida</taxon>
        <taxon>eudicotyledons</taxon>
        <taxon>Gunneridae</taxon>
        <taxon>Pentapetalae</taxon>
        <taxon>rosids</taxon>
        <taxon>fabids</taxon>
        <taxon>Rosales</taxon>
        <taxon>Moraceae</taxon>
        <taxon>Moreae</taxon>
        <taxon>Morus</taxon>
    </lineage>
</organism>
<dbReference type="PANTHER" id="PTHR36349">
    <property type="entry name" value="PROTEIN CLAVATA 3"/>
    <property type="match status" value="1"/>
</dbReference>
<gene>
    <name evidence="8" type="ORF">L484_001218</name>
</gene>
<evidence type="ECO:0000256" key="4">
    <source>
        <dbReference type="ARBA" id="ARBA00022729"/>
    </source>
</evidence>
<accession>W9SNX7</accession>
<evidence type="ECO:0000256" key="5">
    <source>
        <dbReference type="ARBA" id="ARBA00022782"/>
    </source>
</evidence>
<protein>
    <submittedName>
        <fullName evidence="8">Uncharacterized protein</fullName>
    </submittedName>
</protein>
<evidence type="ECO:0000256" key="1">
    <source>
        <dbReference type="ARBA" id="ARBA00004613"/>
    </source>
</evidence>
<dbReference type="GO" id="GO:0030154">
    <property type="term" value="P:cell differentiation"/>
    <property type="evidence" value="ECO:0007669"/>
    <property type="project" value="UniProtKB-KW"/>
</dbReference>
<proteinExistence type="inferred from homology"/>
<evidence type="ECO:0000256" key="6">
    <source>
        <dbReference type="SAM" id="MobiDB-lite"/>
    </source>
</evidence>
<reference evidence="9" key="1">
    <citation type="submission" date="2013-01" db="EMBL/GenBank/DDBJ databases">
        <title>Draft Genome Sequence of a Mulberry Tree, Morus notabilis C.K. Schneid.</title>
        <authorList>
            <person name="He N."/>
            <person name="Zhao S."/>
        </authorList>
    </citation>
    <scope>NUCLEOTIDE SEQUENCE</scope>
</reference>
<dbReference type="GO" id="GO:0033612">
    <property type="term" value="F:receptor serine/threonine kinase binding"/>
    <property type="evidence" value="ECO:0007669"/>
    <property type="project" value="InterPro"/>
</dbReference>
<keyword evidence="4 7" id="KW-0732">Signal</keyword>
<sequence length="98" mass="10891">MASKSKLICVAFLVVFCFILLKEASDCKSGQYGCITEASYKRHSRKVLAGLMVKNPGTLISGNYGNKDQFNEWQLRRVPSGPDPLHHNGNNPKKPRSP</sequence>
<feature type="region of interest" description="Disordered" evidence="6">
    <location>
        <begin position="76"/>
        <end position="98"/>
    </location>
</feature>
<dbReference type="AlphaFoldDB" id="W9SNX7"/>
<comment type="similarity">
    <text evidence="2">Belongs to the CLV3/ESR signal peptide family.</text>
</comment>
<evidence type="ECO:0000256" key="7">
    <source>
        <dbReference type="SAM" id="SignalP"/>
    </source>
</evidence>
<dbReference type="eggNOG" id="ENOG502SFX8">
    <property type="taxonomic scope" value="Eukaryota"/>
</dbReference>
<dbReference type="EMBL" id="KE620870">
    <property type="protein sequence ID" value="EXC37760.1"/>
    <property type="molecule type" value="Genomic_DNA"/>
</dbReference>
<evidence type="ECO:0000313" key="9">
    <source>
        <dbReference type="Proteomes" id="UP000030645"/>
    </source>
</evidence>
<dbReference type="KEGG" id="mnt:21384826"/>
<evidence type="ECO:0000313" key="8">
    <source>
        <dbReference type="EMBL" id="EXC37760.1"/>
    </source>
</evidence>
<keyword evidence="9" id="KW-1185">Reference proteome</keyword>
<dbReference type="PANTHER" id="PTHR36349:SF2">
    <property type="entry name" value="PROTEIN CLAVATA 3"/>
    <property type="match status" value="1"/>
</dbReference>
<dbReference type="Proteomes" id="UP000030645">
    <property type="component" value="Unassembled WGS sequence"/>
</dbReference>
<feature type="signal peptide" evidence="7">
    <location>
        <begin position="1"/>
        <end position="24"/>
    </location>
</feature>
<dbReference type="OrthoDB" id="1862509at2759"/>
<keyword evidence="5" id="KW-0221">Differentiation</keyword>
<evidence type="ECO:0000256" key="2">
    <source>
        <dbReference type="ARBA" id="ARBA00005416"/>
    </source>
</evidence>
<comment type="subcellular location">
    <subcellularLocation>
        <location evidence="1">Secreted</location>
    </subcellularLocation>
</comment>
<dbReference type="InterPro" id="IPR044962">
    <property type="entry name" value="CLV3/ESR"/>
</dbReference>
<feature type="chain" id="PRO_5004933280" evidence="7">
    <location>
        <begin position="25"/>
        <end position="98"/>
    </location>
</feature>
<name>W9SNX7_9ROSA</name>
<dbReference type="GO" id="GO:0005576">
    <property type="term" value="C:extracellular region"/>
    <property type="evidence" value="ECO:0007669"/>
    <property type="project" value="UniProtKB-SubCell"/>
</dbReference>
<evidence type="ECO:0000256" key="3">
    <source>
        <dbReference type="ARBA" id="ARBA00022525"/>
    </source>
</evidence>